<evidence type="ECO:0000256" key="1">
    <source>
        <dbReference type="SAM" id="MobiDB-lite"/>
    </source>
</evidence>
<dbReference type="EMBL" id="UINC01223886">
    <property type="protein sequence ID" value="SVE53263.1"/>
    <property type="molecule type" value="Genomic_DNA"/>
</dbReference>
<proteinExistence type="predicted"/>
<protein>
    <submittedName>
        <fullName evidence="2">Uncharacterized protein</fullName>
    </submittedName>
</protein>
<accession>A0A383EA43</accession>
<feature type="region of interest" description="Disordered" evidence="1">
    <location>
        <begin position="1"/>
        <end position="28"/>
    </location>
</feature>
<feature type="non-terminal residue" evidence="2">
    <location>
        <position position="170"/>
    </location>
</feature>
<reference evidence="2" key="1">
    <citation type="submission" date="2018-05" db="EMBL/GenBank/DDBJ databases">
        <authorList>
            <person name="Lanie J.A."/>
            <person name="Ng W.-L."/>
            <person name="Kazmierczak K.M."/>
            <person name="Andrzejewski T.M."/>
            <person name="Davidsen T.M."/>
            <person name="Wayne K.J."/>
            <person name="Tettelin H."/>
            <person name="Glass J.I."/>
            <person name="Rusch D."/>
            <person name="Podicherti R."/>
            <person name="Tsui H.-C.T."/>
            <person name="Winkler M.E."/>
        </authorList>
    </citation>
    <scope>NUCLEOTIDE SEQUENCE</scope>
</reference>
<gene>
    <name evidence="2" type="ORF">METZ01_LOCUS506117</name>
</gene>
<dbReference type="AlphaFoldDB" id="A0A383EA43"/>
<organism evidence="2">
    <name type="scientific">marine metagenome</name>
    <dbReference type="NCBI Taxonomy" id="408172"/>
    <lineage>
        <taxon>unclassified sequences</taxon>
        <taxon>metagenomes</taxon>
        <taxon>ecological metagenomes</taxon>
    </lineage>
</organism>
<feature type="non-terminal residue" evidence="2">
    <location>
        <position position="1"/>
    </location>
</feature>
<evidence type="ECO:0000313" key="2">
    <source>
        <dbReference type="EMBL" id="SVE53263.1"/>
    </source>
</evidence>
<name>A0A383EA43_9ZZZZ</name>
<sequence length="170" mass="18878">VTKKKVAKKKVATKKVAKKKTTRKKATTKKVAKKAIKKIMKKKVSRAIAGSTGFFDTAEALEFIARHKASGDLIDIYSDDFKDIWIDHVKKLSEADIEELKGHLLMLRLEQVDPADPEIIGELREDLVGLFPPLSEVLNAKNSIGLSNHNPDILFIDLNAQGVYCIGLGR</sequence>